<sequence>MIEVFKGQSKVRLFPLGRLRSRKTKNPILHPLKRKATTAVSRSRRPLELWTFCLDMSWILAFIAYGLALLLIFSIWFLKIVGSSSLSKRLALIPLVAQLVGQQFGPIAPVGSLVVNVTGVCIAFLTQQPWWSRSTCRPRGGLRLHARRVSRSRRHADVGLAKATPYTVAFRRRSCCGEYRAIWRVRVVFGVVSPRGRHTERGRRRVVIGLHVLHEAEYGGPAPIPEYLSSRVPQVLCEPGTLVLGVCPDTMCTIEVCVVFLDTLTPVFELYVRLRGDQARVPKGARHGPAAVWSPGVVLVSLHYCLACACGVAVGPFVRDCKTERLVEVLSVVVCPGGDTILVVVRLWYLVVVGVEVDLFLWGSVE</sequence>
<accession>A0A843V8W3</accession>
<evidence type="ECO:0000313" key="3">
    <source>
        <dbReference type="Proteomes" id="UP000652761"/>
    </source>
</evidence>
<evidence type="ECO:0000313" key="2">
    <source>
        <dbReference type="EMBL" id="MQL90034.1"/>
    </source>
</evidence>
<proteinExistence type="predicted"/>
<evidence type="ECO:0000256" key="1">
    <source>
        <dbReference type="SAM" id="Phobius"/>
    </source>
</evidence>
<protein>
    <submittedName>
        <fullName evidence="2">Uncharacterized protein</fullName>
    </submittedName>
</protein>
<dbReference type="Proteomes" id="UP000652761">
    <property type="component" value="Unassembled WGS sequence"/>
</dbReference>
<name>A0A843V8W3_COLES</name>
<gene>
    <name evidence="2" type="ORF">Taro_022621</name>
</gene>
<keyword evidence="1" id="KW-0812">Transmembrane</keyword>
<keyword evidence="3" id="KW-1185">Reference proteome</keyword>
<reference evidence="2" key="1">
    <citation type="submission" date="2017-07" db="EMBL/GenBank/DDBJ databases">
        <title>Taro Niue Genome Assembly and Annotation.</title>
        <authorList>
            <person name="Atibalentja N."/>
            <person name="Keating K."/>
            <person name="Fields C.J."/>
        </authorList>
    </citation>
    <scope>NUCLEOTIDE SEQUENCE</scope>
    <source>
        <strain evidence="2">Niue_2</strain>
        <tissue evidence="2">Leaf</tissue>
    </source>
</reference>
<organism evidence="2 3">
    <name type="scientific">Colocasia esculenta</name>
    <name type="common">Wild taro</name>
    <name type="synonym">Arum esculentum</name>
    <dbReference type="NCBI Taxonomy" id="4460"/>
    <lineage>
        <taxon>Eukaryota</taxon>
        <taxon>Viridiplantae</taxon>
        <taxon>Streptophyta</taxon>
        <taxon>Embryophyta</taxon>
        <taxon>Tracheophyta</taxon>
        <taxon>Spermatophyta</taxon>
        <taxon>Magnoliopsida</taxon>
        <taxon>Liliopsida</taxon>
        <taxon>Araceae</taxon>
        <taxon>Aroideae</taxon>
        <taxon>Colocasieae</taxon>
        <taxon>Colocasia</taxon>
    </lineage>
</organism>
<keyword evidence="1" id="KW-0472">Membrane</keyword>
<dbReference type="AlphaFoldDB" id="A0A843V8W3"/>
<comment type="caution">
    <text evidence="2">The sequence shown here is derived from an EMBL/GenBank/DDBJ whole genome shotgun (WGS) entry which is preliminary data.</text>
</comment>
<keyword evidence="1" id="KW-1133">Transmembrane helix</keyword>
<dbReference type="EMBL" id="NMUH01001203">
    <property type="protein sequence ID" value="MQL90034.1"/>
    <property type="molecule type" value="Genomic_DNA"/>
</dbReference>
<feature type="transmembrane region" description="Helical" evidence="1">
    <location>
        <begin position="56"/>
        <end position="78"/>
    </location>
</feature>